<name>A0A1T4PRB1_9PORP</name>
<sequence length="332" mass="37700">MKDNASLPTLSVLIPARNEASNIGLILHDLIRIEGEEIREIIVYDDASDDATPDIVSEYMLQDERIRLLRSQGLPDGWLGKNNACHRLAQEARGDYFLFLDADVRVAPDFINRLLAYAVGKKVSLLSIFPCQTMYSWAEKITVPNMHVILLSLLLLPMVRRVGFSSVAAANGQCMLFESRVYRALLPHLRFRASRAEDIEIARYLRKQKERVACLTGVATIRCRMYDSLDSAIEGFSKNVTFFFGNSYVGAIFYWLLTTLGWVFVGISSFELLLLYLSMGLLMRLFISLTALQNVFNNIILAIPQQLMLGAFIVKSLKNKHRGYFSWKGRKL</sequence>
<comment type="subcellular location">
    <subcellularLocation>
        <location evidence="1">Cell membrane</location>
    </subcellularLocation>
</comment>
<keyword evidence="5 6" id="KW-0472">Membrane</keyword>
<evidence type="ECO:0000313" key="8">
    <source>
        <dbReference type="EMBL" id="SJZ93747.1"/>
    </source>
</evidence>
<proteinExistence type="predicted"/>
<keyword evidence="3" id="KW-0328">Glycosyltransferase</keyword>
<evidence type="ECO:0000256" key="1">
    <source>
        <dbReference type="ARBA" id="ARBA00004236"/>
    </source>
</evidence>
<dbReference type="Pfam" id="PF00535">
    <property type="entry name" value="Glycos_transf_2"/>
    <property type="match status" value="1"/>
</dbReference>
<dbReference type="AlphaFoldDB" id="A0A1T4PRB1"/>
<dbReference type="GO" id="GO:0005886">
    <property type="term" value="C:plasma membrane"/>
    <property type="evidence" value="ECO:0007669"/>
    <property type="project" value="UniProtKB-SubCell"/>
</dbReference>
<keyword evidence="4 8" id="KW-0808">Transferase</keyword>
<dbReference type="InterPro" id="IPR001173">
    <property type="entry name" value="Glyco_trans_2-like"/>
</dbReference>
<dbReference type="Gene3D" id="3.90.550.10">
    <property type="entry name" value="Spore Coat Polysaccharide Biosynthesis Protein SpsA, Chain A"/>
    <property type="match status" value="1"/>
</dbReference>
<keyword evidence="2" id="KW-1003">Cell membrane</keyword>
<gene>
    <name evidence="8" type="ORF">SAMN02745171_01550</name>
</gene>
<evidence type="ECO:0000256" key="5">
    <source>
        <dbReference type="ARBA" id="ARBA00023136"/>
    </source>
</evidence>
<dbReference type="PANTHER" id="PTHR43646">
    <property type="entry name" value="GLYCOSYLTRANSFERASE"/>
    <property type="match status" value="1"/>
</dbReference>
<evidence type="ECO:0000256" key="2">
    <source>
        <dbReference type="ARBA" id="ARBA00022475"/>
    </source>
</evidence>
<dbReference type="PANTHER" id="PTHR43646:SF2">
    <property type="entry name" value="GLYCOSYLTRANSFERASE 2-LIKE DOMAIN-CONTAINING PROTEIN"/>
    <property type="match status" value="1"/>
</dbReference>
<keyword evidence="6" id="KW-0812">Transmembrane</keyword>
<dbReference type="GO" id="GO:0016757">
    <property type="term" value="F:glycosyltransferase activity"/>
    <property type="evidence" value="ECO:0007669"/>
    <property type="project" value="UniProtKB-KW"/>
</dbReference>
<reference evidence="9" key="1">
    <citation type="submission" date="2017-02" db="EMBL/GenBank/DDBJ databases">
        <authorList>
            <person name="Varghese N."/>
            <person name="Submissions S."/>
        </authorList>
    </citation>
    <scope>NUCLEOTIDE SEQUENCE [LARGE SCALE GENOMIC DNA]</scope>
    <source>
        <strain evidence="9">ATCC 51356</strain>
    </source>
</reference>
<dbReference type="Proteomes" id="UP000190121">
    <property type="component" value="Unassembled WGS sequence"/>
</dbReference>
<evidence type="ECO:0000256" key="3">
    <source>
        <dbReference type="ARBA" id="ARBA00022676"/>
    </source>
</evidence>
<keyword evidence="6" id="KW-1133">Transmembrane helix</keyword>
<accession>A0A1T4PRB1</accession>
<dbReference type="InterPro" id="IPR029044">
    <property type="entry name" value="Nucleotide-diphossugar_trans"/>
</dbReference>
<evidence type="ECO:0000259" key="7">
    <source>
        <dbReference type="Pfam" id="PF00535"/>
    </source>
</evidence>
<evidence type="ECO:0000256" key="4">
    <source>
        <dbReference type="ARBA" id="ARBA00022679"/>
    </source>
</evidence>
<organism evidence="8 9">
    <name type="scientific">Porphyromonas circumdentaria</name>
    <dbReference type="NCBI Taxonomy" id="29524"/>
    <lineage>
        <taxon>Bacteria</taxon>
        <taxon>Pseudomonadati</taxon>
        <taxon>Bacteroidota</taxon>
        <taxon>Bacteroidia</taxon>
        <taxon>Bacteroidales</taxon>
        <taxon>Porphyromonadaceae</taxon>
        <taxon>Porphyromonas</taxon>
    </lineage>
</organism>
<feature type="transmembrane region" description="Helical" evidence="6">
    <location>
        <begin position="247"/>
        <end position="265"/>
    </location>
</feature>
<dbReference type="SUPFAM" id="SSF53448">
    <property type="entry name" value="Nucleotide-diphospho-sugar transferases"/>
    <property type="match status" value="1"/>
</dbReference>
<dbReference type="EMBL" id="FUXE01000019">
    <property type="protein sequence ID" value="SJZ93747.1"/>
    <property type="molecule type" value="Genomic_DNA"/>
</dbReference>
<evidence type="ECO:0000256" key="6">
    <source>
        <dbReference type="SAM" id="Phobius"/>
    </source>
</evidence>
<keyword evidence="9" id="KW-1185">Reference proteome</keyword>
<evidence type="ECO:0000313" key="9">
    <source>
        <dbReference type="Proteomes" id="UP000190121"/>
    </source>
</evidence>
<dbReference type="STRING" id="29524.SAMN02745171_01550"/>
<protein>
    <submittedName>
        <fullName evidence="8">Glycosyltransferase, catalytic subunit of cellulose synthase and poly-beta-1,6-N-acetylglucosamine synthase</fullName>
    </submittedName>
</protein>
<feature type="domain" description="Glycosyltransferase 2-like" evidence="7">
    <location>
        <begin position="11"/>
        <end position="133"/>
    </location>
</feature>